<sequence>MKPRCGPSSSSSSSSSSYLLLQLLEPPPLSLLYLGGVQQGRHGPQMTGRRETAASTHEASPPYLALAGYPLVVSTLAPPTLAPPTLAPPTLAPPTLAPPTLSASQTSDRLEVGSQPPRSAPVDRAGPRGLSMESKDTHTLLDLGSTGLYWSLLDLGSTGPGLYWSLLVSTVPGSAGLCWSLLYLALLVSTAPPASVSSELLSSRRSAPPPPASPPARVHNRETEPRTQISPVAPCWALTAAAGLDRVEDLLELLIGQTRRALLRSRVPIGRRARESLLPGGSRPAAARPSCFPAGPRGADR</sequence>
<feature type="region of interest" description="Disordered" evidence="1">
    <location>
        <begin position="200"/>
        <end position="227"/>
    </location>
</feature>
<dbReference type="AlphaFoldDB" id="A0A4Z2FVV4"/>
<name>A0A4Z2FVV4_9TELE</name>
<organism evidence="2 3">
    <name type="scientific">Liparis tanakae</name>
    <name type="common">Tanaka's snailfish</name>
    <dbReference type="NCBI Taxonomy" id="230148"/>
    <lineage>
        <taxon>Eukaryota</taxon>
        <taxon>Metazoa</taxon>
        <taxon>Chordata</taxon>
        <taxon>Craniata</taxon>
        <taxon>Vertebrata</taxon>
        <taxon>Euteleostomi</taxon>
        <taxon>Actinopterygii</taxon>
        <taxon>Neopterygii</taxon>
        <taxon>Teleostei</taxon>
        <taxon>Neoteleostei</taxon>
        <taxon>Acanthomorphata</taxon>
        <taxon>Eupercaria</taxon>
        <taxon>Perciformes</taxon>
        <taxon>Cottioidei</taxon>
        <taxon>Cottales</taxon>
        <taxon>Liparidae</taxon>
        <taxon>Liparis</taxon>
    </lineage>
</organism>
<keyword evidence="3" id="KW-1185">Reference proteome</keyword>
<feature type="region of interest" description="Disordered" evidence="1">
    <location>
        <begin position="39"/>
        <end position="58"/>
    </location>
</feature>
<accession>A0A4Z2FVV4</accession>
<reference evidence="2 3" key="1">
    <citation type="submission" date="2019-03" db="EMBL/GenBank/DDBJ databases">
        <title>First draft genome of Liparis tanakae, snailfish: a comprehensive survey of snailfish specific genes.</title>
        <authorList>
            <person name="Kim W."/>
            <person name="Song I."/>
            <person name="Jeong J.-H."/>
            <person name="Kim D."/>
            <person name="Kim S."/>
            <person name="Ryu S."/>
            <person name="Song J.Y."/>
            <person name="Lee S.K."/>
        </authorList>
    </citation>
    <scope>NUCLEOTIDE SEQUENCE [LARGE SCALE GENOMIC DNA]</scope>
    <source>
        <tissue evidence="2">Muscle</tissue>
    </source>
</reference>
<dbReference type="EMBL" id="SRLO01000888">
    <property type="protein sequence ID" value="TNN44714.1"/>
    <property type="molecule type" value="Genomic_DNA"/>
</dbReference>
<proteinExistence type="predicted"/>
<evidence type="ECO:0000256" key="1">
    <source>
        <dbReference type="SAM" id="MobiDB-lite"/>
    </source>
</evidence>
<evidence type="ECO:0000313" key="2">
    <source>
        <dbReference type="EMBL" id="TNN44714.1"/>
    </source>
</evidence>
<feature type="compositionally biased region" description="Pro residues" evidence="1">
    <location>
        <begin position="84"/>
        <end position="97"/>
    </location>
</feature>
<comment type="caution">
    <text evidence="2">The sequence shown here is derived from an EMBL/GenBank/DDBJ whole genome shotgun (WGS) entry which is preliminary data.</text>
</comment>
<gene>
    <name evidence="2" type="ORF">EYF80_045096</name>
</gene>
<protein>
    <submittedName>
        <fullName evidence="2">Uncharacterized protein</fullName>
    </submittedName>
</protein>
<feature type="region of interest" description="Disordered" evidence="1">
    <location>
        <begin position="84"/>
        <end position="133"/>
    </location>
</feature>
<dbReference type="Proteomes" id="UP000314294">
    <property type="component" value="Unassembled WGS sequence"/>
</dbReference>
<feature type="region of interest" description="Disordered" evidence="1">
    <location>
        <begin position="274"/>
        <end position="301"/>
    </location>
</feature>
<evidence type="ECO:0000313" key="3">
    <source>
        <dbReference type="Proteomes" id="UP000314294"/>
    </source>
</evidence>